<dbReference type="InterPro" id="IPR004840">
    <property type="entry name" value="Amino_acid_permease_CS"/>
</dbReference>
<feature type="region of interest" description="Disordered" evidence="6">
    <location>
        <begin position="1"/>
        <end position="23"/>
    </location>
</feature>
<proteinExistence type="predicted"/>
<dbReference type="OrthoDB" id="2500329at2759"/>
<name>A0A0L0V3G6_9BASI</name>
<keyword evidence="9" id="KW-1185">Reference proteome</keyword>
<dbReference type="InterPro" id="IPR002293">
    <property type="entry name" value="AA/rel_permease1"/>
</dbReference>
<feature type="transmembrane region" description="Helical" evidence="7">
    <location>
        <begin position="93"/>
        <end position="118"/>
    </location>
</feature>
<comment type="subcellular location">
    <subcellularLocation>
        <location evidence="1">Membrane</location>
        <topology evidence="1">Multi-pass membrane protein</topology>
    </subcellularLocation>
</comment>
<keyword evidence="5 7" id="KW-0472">Membrane</keyword>
<feature type="transmembrane region" description="Helical" evidence="7">
    <location>
        <begin position="386"/>
        <end position="414"/>
    </location>
</feature>
<dbReference type="AlphaFoldDB" id="A0A0L0V3G6"/>
<evidence type="ECO:0000256" key="2">
    <source>
        <dbReference type="ARBA" id="ARBA00022448"/>
    </source>
</evidence>
<feature type="transmembrane region" description="Helical" evidence="7">
    <location>
        <begin position="58"/>
        <end position="81"/>
    </location>
</feature>
<dbReference type="Proteomes" id="UP000054564">
    <property type="component" value="Unassembled WGS sequence"/>
</dbReference>
<feature type="transmembrane region" description="Helical" evidence="7">
    <location>
        <begin position="215"/>
        <end position="232"/>
    </location>
</feature>
<evidence type="ECO:0000313" key="8">
    <source>
        <dbReference type="EMBL" id="KNE93721.1"/>
    </source>
</evidence>
<evidence type="ECO:0000313" key="9">
    <source>
        <dbReference type="Proteomes" id="UP000054564"/>
    </source>
</evidence>
<feature type="transmembrane region" description="Helical" evidence="7">
    <location>
        <begin position="507"/>
        <end position="527"/>
    </location>
</feature>
<feature type="transmembrane region" description="Helical" evidence="7">
    <location>
        <begin position="459"/>
        <end position="486"/>
    </location>
</feature>
<dbReference type="PANTHER" id="PTHR45649">
    <property type="entry name" value="AMINO-ACID PERMEASE BAT1"/>
    <property type="match status" value="1"/>
</dbReference>
<feature type="transmembrane region" description="Helical" evidence="7">
    <location>
        <begin position="138"/>
        <end position="163"/>
    </location>
</feature>
<dbReference type="Gene3D" id="1.20.1740.10">
    <property type="entry name" value="Amino acid/polyamine transporter I"/>
    <property type="match status" value="1"/>
</dbReference>
<dbReference type="PIRSF" id="PIRSF006060">
    <property type="entry name" value="AA_transporter"/>
    <property type="match status" value="1"/>
</dbReference>
<dbReference type="PROSITE" id="PS00218">
    <property type="entry name" value="AMINO_ACID_PERMEASE_1"/>
    <property type="match status" value="1"/>
</dbReference>
<comment type="caution">
    <text evidence="8">The sequence shown here is derived from an EMBL/GenBank/DDBJ whole genome shotgun (WGS) entry which is preliminary data.</text>
</comment>
<dbReference type="PANTHER" id="PTHR45649:SF9">
    <property type="entry name" value="AMINO-ACID PERMEASE 2"/>
    <property type="match status" value="1"/>
</dbReference>
<keyword evidence="3 7" id="KW-0812">Transmembrane</keyword>
<dbReference type="EMBL" id="AJIL01000131">
    <property type="protein sequence ID" value="KNE93721.1"/>
    <property type="molecule type" value="Genomic_DNA"/>
</dbReference>
<accession>A0A0L0V3G6</accession>
<dbReference type="GO" id="GO:0016020">
    <property type="term" value="C:membrane"/>
    <property type="evidence" value="ECO:0007669"/>
    <property type="project" value="UniProtKB-SubCell"/>
</dbReference>
<feature type="transmembrane region" description="Helical" evidence="7">
    <location>
        <begin position="293"/>
        <end position="316"/>
    </location>
</feature>
<dbReference type="GO" id="GO:0006865">
    <property type="term" value="P:amino acid transport"/>
    <property type="evidence" value="ECO:0007669"/>
    <property type="project" value="InterPro"/>
</dbReference>
<evidence type="ECO:0000256" key="6">
    <source>
        <dbReference type="SAM" id="MobiDB-lite"/>
    </source>
</evidence>
<feature type="transmembrane region" description="Helical" evidence="7">
    <location>
        <begin position="435"/>
        <end position="453"/>
    </location>
</feature>
<feature type="compositionally biased region" description="Pro residues" evidence="6">
    <location>
        <begin position="1"/>
        <end position="11"/>
    </location>
</feature>
<dbReference type="STRING" id="1165861.A0A0L0V3G6"/>
<organism evidence="8 9">
    <name type="scientific">Puccinia striiformis f. sp. tritici PST-78</name>
    <dbReference type="NCBI Taxonomy" id="1165861"/>
    <lineage>
        <taxon>Eukaryota</taxon>
        <taxon>Fungi</taxon>
        <taxon>Dikarya</taxon>
        <taxon>Basidiomycota</taxon>
        <taxon>Pucciniomycotina</taxon>
        <taxon>Pucciniomycetes</taxon>
        <taxon>Pucciniales</taxon>
        <taxon>Pucciniaceae</taxon>
        <taxon>Puccinia</taxon>
    </lineage>
</organism>
<keyword evidence="4 7" id="KW-1133">Transmembrane helix</keyword>
<dbReference type="GO" id="GO:0022857">
    <property type="term" value="F:transmembrane transporter activity"/>
    <property type="evidence" value="ECO:0007669"/>
    <property type="project" value="InterPro"/>
</dbReference>
<feature type="transmembrane region" description="Helical" evidence="7">
    <location>
        <begin position="539"/>
        <end position="558"/>
    </location>
</feature>
<evidence type="ECO:0008006" key="10">
    <source>
        <dbReference type="Google" id="ProtNLM"/>
    </source>
</evidence>
<feature type="transmembrane region" description="Helical" evidence="7">
    <location>
        <begin position="184"/>
        <end position="209"/>
    </location>
</feature>
<gene>
    <name evidence="8" type="ORF">PSTG_12909</name>
</gene>
<protein>
    <recommendedName>
        <fullName evidence="10">Amino acid permease/ SLC12A domain-containing protein</fullName>
    </recommendedName>
</protein>
<sequence>MTTNSNPPPPTQTQTYSTPKMAEAGEVESIDDTRLRHMSKDDQALAKLGYKSEFKREFGYFGTLSFAFSVVGLSSCVTSTFNTPFLTAGPAAVVWCWLIGSVMCMTIAVSVAELVSAFPTSGGLYSASAFLVPKRFKAPVGFLVGWLSILGQIAAVASAEFALSQMIWSAHTISQGGNQSATKLQIVGTFGVLLIIHGLMNSVATSIMAKLTRGFIFFNLGATLTIISALLLSGPPRQSFDYVFTKIINRTGWDSTPLAFMMGILSSEWTLSDYDATAHISEEIKNPAVAAPLAIMTAISVSGILGWFLNLVLVLYSPDLSSLTTSSSSSSSPFDDVMGLLSNTTDITTAFTDTTSTASDSSSSSSTDLLVVATILSQNLSTGLFYFTWILICINAFFQVHVVLQACSRTLFAFSRDGGLPDRQFFGKLSERTKIPFRAVWVVILISLGFGSLDFVSTVAVNAVFSVCTIALDSSYAIPIAMKMLFKNHPDVKYKPGPFSLGNGVTMWAINSISVLWVIFISVILAFPMVRPVTMENMNYSSIITVTVIILASTWYYLHAFKWYKGPKSNL</sequence>
<evidence type="ECO:0000256" key="5">
    <source>
        <dbReference type="ARBA" id="ARBA00023136"/>
    </source>
</evidence>
<evidence type="ECO:0000256" key="4">
    <source>
        <dbReference type="ARBA" id="ARBA00022989"/>
    </source>
</evidence>
<keyword evidence="2" id="KW-0813">Transport</keyword>
<evidence type="ECO:0000256" key="1">
    <source>
        <dbReference type="ARBA" id="ARBA00004141"/>
    </source>
</evidence>
<reference evidence="9" key="1">
    <citation type="submission" date="2014-03" db="EMBL/GenBank/DDBJ databases">
        <title>The Genome Sequence of Puccinia striiformis f. sp. tritici PST-78.</title>
        <authorList>
            <consortium name="The Broad Institute Genome Sequencing Platform"/>
            <person name="Cuomo C."/>
            <person name="Hulbert S."/>
            <person name="Chen X."/>
            <person name="Walker B."/>
            <person name="Young S.K."/>
            <person name="Zeng Q."/>
            <person name="Gargeya S."/>
            <person name="Fitzgerald M."/>
            <person name="Haas B."/>
            <person name="Abouelleil A."/>
            <person name="Alvarado L."/>
            <person name="Arachchi H.M."/>
            <person name="Berlin A.M."/>
            <person name="Chapman S.B."/>
            <person name="Goldberg J."/>
            <person name="Griggs A."/>
            <person name="Gujja S."/>
            <person name="Hansen M."/>
            <person name="Howarth C."/>
            <person name="Imamovic A."/>
            <person name="Larimer J."/>
            <person name="McCowan C."/>
            <person name="Montmayeur A."/>
            <person name="Murphy C."/>
            <person name="Neiman D."/>
            <person name="Pearson M."/>
            <person name="Priest M."/>
            <person name="Roberts A."/>
            <person name="Saif S."/>
            <person name="Shea T."/>
            <person name="Sisk P."/>
            <person name="Sykes S."/>
            <person name="Wortman J."/>
            <person name="Nusbaum C."/>
            <person name="Birren B."/>
        </authorList>
    </citation>
    <scope>NUCLEOTIDE SEQUENCE [LARGE SCALE GENOMIC DNA]</scope>
    <source>
        <strain evidence="9">race PST-78</strain>
    </source>
</reference>
<evidence type="ECO:0000256" key="3">
    <source>
        <dbReference type="ARBA" id="ARBA00022692"/>
    </source>
</evidence>
<evidence type="ECO:0000256" key="7">
    <source>
        <dbReference type="SAM" id="Phobius"/>
    </source>
</evidence>
<dbReference type="Pfam" id="PF13520">
    <property type="entry name" value="AA_permease_2"/>
    <property type="match status" value="1"/>
</dbReference>